<evidence type="ECO:0000256" key="1">
    <source>
        <dbReference type="SAM" id="MobiDB-lite"/>
    </source>
</evidence>
<proteinExistence type="predicted"/>
<feature type="domain" description="Methyltransferase type 11" evidence="2">
    <location>
        <begin position="70"/>
        <end position="161"/>
    </location>
</feature>
<dbReference type="RefSeq" id="WP_084107974.1">
    <property type="nucleotide sequence ID" value="NZ_AVPL01000001.1"/>
</dbReference>
<dbReference type="Gene3D" id="3.40.50.150">
    <property type="entry name" value="Vaccinia Virus protein VP39"/>
    <property type="match status" value="1"/>
</dbReference>
<dbReference type="GO" id="GO:0008757">
    <property type="term" value="F:S-adenosylmethionine-dependent methyltransferase activity"/>
    <property type="evidence" value="ECO:0007669"/>
    <property type="project" value="InterPro"/>
</dbReference>
<reference evidence="3 4" key="1">
    <citation type="submission" date="2013-08" db="EMBL/GenBank/DDBJ databases">
        <title>The genome sequence of Knoellia aerolata.</title>
        <authorList>
            <person name="Zhu W."/>
            <person name="Wang G."/>
        </authorList>
    </citation>
    <scope>NUCLEOTIDE SEQUENCE [LARGE SCALE GENOMIC DNA]</scope>
    <source>
        <strain evidence="3 4">DSM 18566</strain>
    </source>
</reference>
<protein>
    <submittedName>
        <fullName evidence="3">Methyltransferase</fullName>
    </submittedName>
</protein>
<dbReference type="AlphaFoldDB" id="A0A0A0K5C3"/>
<accession>A0A0A0K5C3</accession>
<dbReference type="STRING" id="1385519.N801_05285"/>
<feature type="compositionally biased region" description="Basic and acidic residues" evidence="1">
    <location>
        <begin position="21"/>
        <end position="30"/>
    </location>
</feature>
<dbReference type="InterPro" id="IPR052356">
    <property type="entry name" value="Thiol_S-MT"/>
</dbReference>
<dbReference type="InterPro" id="IPR029063">
    <property type="entry name" value="SAM-dependent_MTases_sf"/>
</dbReference>
<evidence type="ECO:0000313" key="3">
    <source>
        <dbReference type="EMBL" id="KGN42996.1"/>
    </source>
</evidence>
<feature type="region of interest" description="Disordered" evidence="1">
    <location>
        <begin position="1"/>
        <end position="30"/>
    </location>
</feature>
<keyword evidence="3" id="KW-0808">Transferase</keyword>
<dbReference type="eggNOG" id="COG2226">
    <property type="taxonomic scope" value="Bacteria"/>
</dbReference>
<dbReference type="PANTHER" id="PTHR45036">
    <property type="entry name" value="METHYLTRANSFERASE LIKE 7B"/>
    <property type="match status" value="1"/>
</dbReference>
<dbReference type="CDD" id="cd02440">
    <property type="entry name" value="AdoMet_MTases"/>
    <property type="match status" value="1"/>
</dbReference>
<keyword evidence="4" id="KW-1185">Reference proteome</keyword>
<comment type="caution">
    <text evidence="3">The sequence shown here is derived from an EMBL/GenBank/DDBJ whole genome shotgun (WGS) entry which is preliminary data.</text>
</comment>
<dbReference type="SUPFAM" id="SSF53335">
    <property type="entry name" value="S-adenosyl-L-methionine-dependent methyltransferases"/>
    <property type="match status" value="1"/>
</dbReference>
<keyword evidence="3" id="KW-0489">Methyltransferase</keyword>
<dbReference type="PANTHER" id="PTHR45036:SF1">
    <property type="entry name" value="METHYLTRANSFERASE LIKE 7A"/>
    <property type="match status" value="1"/>
</dbReference>
<gene>
    <name evidence="3" type="ORF">N801_05285</name>
</gene>
<evidence type="ECO:0000313" key="4">
    <source>
        <dbReference type="Proteomes" id="UP000030013"/>
    </source>
</evidence>
<dbReference type="OrthoDB" id="9797252at2"/>
<name>A0A0A0K5C3_9MICO</name>
<evidence type="ECO:0000259" key="2">
    <source>
        <dbReference type="Pfam" id="PF08241"/>
    </source>
</evidence>
<dbReference type="GO" id="GO:0032259">
    <property type="term" value="P:methylation"/>
    <property type="evidence" value="ECO:0007669"/>
    <property type="project" value="UniProtKB-KW"/>
</dbReference>
<dbReference type="InterPro" id="IPR013216">
    <property type="entry name" value="Methyltransf_11"/>
</dbReference>
<dbReference type="Proteomes" id="UP000030013">
    <property type="component" value="Unassembled WGS sequence"/>
</dbReference>
<feature type="compositionally biased region" description="Low complexity" evidence="1">
    <location>
        <begin position="1"/>
        <end position="13"/>
    </location>
</feature>
<sequence>MSTSTTRDTPVTTAQHPPVRGAEEHPEFADHPVRGRFNSAFFWFMDGYIDRHLRQRKSAVFADLPLRVVELGPGVGANLRYLPPGARLVAIEPNPHMHARLRRAARSHGVDVEIRDVVGERMDLPDASVDAVISSLVLCSVGDPVAVLAEVRRVLRPGGRFGFAEHVAARPGTPTRWVQRMLRRPWAWVFEGCSCERDLAGAIERAGFSRVDLDHYRIHSPFLPFNTHIAGTAIA</sequence>
<dbReference type="EMBL" id="AVPL01000001">
    <property type="protein sequence ID" value="KGN42996.1"/>
    <property type="molecule type" value="Genomic_DNA"/>
</dbReference>
<organism evidence="3 4">
    <name type="scientific">Knoellia aerolata DSM 18566</name>
    <dbReference type="NCBI Taxonomy" id="1385519"/>
    <lineage>
        <taxon>Bacteria</taxon>
        <taxon>Bacillati</taxon>
        <taxon>Actinomycetota</taxon>
        <taxon>Actinomycetes</taxon>
        <taxon>Micrococcales</taxon>
        <taxon>Intrasporangiaceae</taxon>
        <taxon>Knoellia</taxon>
    </lineage>
</organism>
<dbReference type="Pfam" id="PF08241">
    <property type="entry name" value="Methyltransf_11"/>
    <property type="match status" value="1"/>
</dbReference>